<sequence length="109" mass="10376">MRNFVLGLAAVTAVVLAQPAFADDSGAAAGVATGAIAGGVAGGPVGAAVGAGVGGVVGGAVTGPNKERVIVEQRGPAVETGTISNCSSKTVQKENSFGDTKTTTTQSCD</sequence>
<feature type="signal peptide" evidence="2">
    <location>
        <begin position="1"/>
        <end position="22"/>
    </location>
</feature>
<evidence type="ECO:0008006" key="5">
    <source>
        <dbReference type="Google" id="ProtNLM"/>
    </source>
</evidence>
<accession>A0A917IAU1</accession>
<dbReference type="AlphaFoldDB" id="A0A917IAU1"/>
<comment type="caution">
    <text evidence="3">The sequence shown here is derived from an EMBL/GenBank/DDBJ whole genome shotgun (WGS) entry which is preliminary data.</text>
</comment>
<proteinExistence type="predicted"/>
<evidence type="ECO:0000313" key="4">
    <source>
        <dbReference type="Proteomes" id="UP000603912"/>
    </source>
</evidence>
<evidence type="ECO:0000256" key="2">
    <source>
        <dbReference type="SAM" id="SignalP"/>
    </source>
</evidence>
<evidence type="ECO:0000313" key="3">
    <source>
        <dbReference type="EMBL" id="GGH31549.1"/>
    </source>
</evidence>
<dbReference type="Proteomes" id="UP000603912">
    <property type="component" value="Unassembled WGS sequence"/>
</dbReference>
<organism evidence="3 4">
    <name type="scientific">Alsobacter metallidurans</name>
    <dbReference type="NCBI Taxonomy" id="340221"/>
    <lineage>
        <taxon>Bacteria</taxon>
        <taxon>Pseudomonadati</taxon>
        <taxon>Pseudomonadota</taxon>
        <taxon>Alphaproteobacteria</taxon>
        <taxon>Hyphomicrobiales</taxon>
        <taxon>Alsobacteraceae</taxon>
        <taxon>Alsobacter</taxon>
    </lineage>
</organism>
<feature type="chain" id="PRO_5036903942" description="Glycine zipper domain-containing protein" evidence="2">
    <location>
        <begin position="23"/>
        <end position="109"/>
    </location>
</feature>
<keyword evidence="4" id="KW-1185">Reference proteome</keyword>
<reference evidence="3" key="2">
    <citation type="submission" date="2020-09" db="EMBL/GenBank/DDBJ databases">
        <authorList>
            <person name="Sun Q."/>
            <person name="Zhou Y."/>
        </authorList>
    </citation>
    <scope>NUCLEOTIDE SEQUENCE</scope>
    <source>
        <strain evidence="3">CGMCC 1.12214</strain>
    </source>
</reference>
<feature type="region of interest" description="Disordered" evidence="1">
    <location>
        <begin position="88"/>
        <end position="109"/>
    </location>
</feature>
<evidence type="ECO:0000256" key="1">
    <source>
        <dbReference type="SAM" id="MobiDB-lite"/>
    </source>
</evidence>
<reference evidence="3" key="1">
    <citation type="journal article" date="2014" name="Int. J. Syst. Evol. Microbiol.">
        <title>Complete genome sequence of Corynebacterium casei LMG S-19264T (=DSM 44701T), isolated from a smear-ripened cheese.</title>
        <authorList>
            <consortium name="US DOE Joint Genome Institute (JGI-PGF)"/>
            <person name="Walter F."/>
            <person name="Albersmeier A."/>
            <person name="Kalinowski J."/>
            <person name="Ruckert C."/>
        </authorList>
    </citation>
    <scope>NUCLEOTIDE SEQUENCE</scope>
    <source>
        <strain evidence="3">CGMCC 1.12214</strain>
    </source>
</reference>
<gene>
    <name evidence="3" type="ORF">GCM10007036_42840</name>
</gene>
<protein>
    <recommendedName>
        <fullName evidence="5">Glycine zipper domain-containing protein</fullName>
    </recommendedName>
</protein>
<dbReference type="RefSeq" id="WP_188519853.1">
    <property type="nucleotide sequence ID" value="NZ_BMES01000003.1"/>
</dbReference>
<keyword evidence="2" id="KW-0732">Signal</keyword>
<name>A0A917IAU1_9HYPH</name>
<dbReference type="EMBL" id="BMES01000003">
    <property type="protein sequence ID" value="GGH31549.1"/>
    <property type="molecule type" value="Genomic_DNA"/>
</dbReference>